<evidence type="ECO:0000313" key="3">
    <source>
        <dbReference type="Proteomes" id="UP000276133"/>
    </source>
</evidence>
<keyword evidence="3" id="KW-1185">Reference proteome</keyword>
<dbReference type="Gene3D" id="3.40.50.1820">
    <property type="entry name" value="alpha/beta hydrolase"/>
    <property type="match status" value="1"/>
</dbReference>
<dbReference type="GO" id="GO:0052689">
    <property type="term" value="F:carboxylic ester hydrolase activity"/>
    <property type="evidence" value="ECO:0007669"/>
    <property type="project" value="TreeGrafter"/>
</dbReference>
<dbReference type="Proteomes" id="UP000276133">
    <property type="component" value="Unassembled WGS sequence"/>
</dbReference>
<proteinExistence type="predicted"/>
<sequence>MKQLLRFDERGIRKSTGDFSAANFNDFSDNVIQGIEYLKNRKETKNSIIGLIGHSKGGSTAMIASDRSKLIKFMVLLGAISVPIEENIYQEIRLEERAKNTSETFIEATIQAYSYIFKVLKSEKNNSIVNKRMELFYENQFLNTSGHVKQNWEIIKKNIFTFIEDLCTPWSRSSIKFDPGKILSRTKIPVLAIWGSKDMIIPSNVNLIPMKTALESAKNKNFSLIVIDSVNHEMQTSRTGFPDEYQIIEETVSPKLLDQIKKWIHQISL</sequence>
<dbReference type="InterPro" id="IPR029058">
    <property type="entry name" value="AB_hydrolase_fold"/>
</dbReference>
<accession>A0A3M7QG68</accession>
<gene>
    <name evidence="2" type="ORF">BpHYR1_045687</name>
</gene>
<dbReference type="InterPro" id="IPR014940">
    <property type="entry name" value="BAAT_C"/>
</dbReference>
<evidence type="ECO:0000259" key="1">
    <source>
        <dbReference type="Pfam" id="PF08840"/>
    </source>
</evidence>
<dbReference type="InterPro" id="IPR053145">
    <property type="entry name" value="AB_hydrolase_Est10"/>
</dbReference>
<evidence type="ECO:0000313" key="2">
    <source>
        <dbReference type="EMBL" id="RNA10279.1"/>
    </source>
</evidence>
<dbReference type="AlphaFoldDB" id="A0A3M7QG68"/>
<reference evidence="2 3" key="1">
    <citation type="journal article" date="2018" name="Sci. Rep.">
        <title>Genomic signatures of local adaptation to the degree of environmental predictability in rotifers.</title>
        <authorList>
            <person name="Franch-Gras L."/>
            <person name="Hahn C."/>
            <person name="Garcia-Roger E.M."/>
            <person name="Carmona M.J."/>
            <person name="Serra M."/>
            <person name="Gomez A."/>
        </authorList>
    </citation>
    <scope>NUCLEOTIDE SEQUENCE [LARGE SCALE GENOMIC DNA]</scope>
    <source>
        <strain evidence="2">HYR1</strain>
    </source>
</reference>
<feature type="domain" description="BAAT/Acyl-CoA thioester hydrolase C-terminal" evidence="1">
    <location>
        <begin position="34"/>
        <end position="127"/>
    </location>
</feature>
<dbReference type="PANTHER" id="PTHR43265">
    <property type="entry name" value="ESTERASE ESTD"/>
    <property type="match status" value="1"/>
</dbReference>
<organism evidence="2 3">
    <name type="scientific">Brachionus plicatilis</name>
    <name type="common">Marine rotifer</name>
    <name type="synonym">Brachionus muelleri</name>
    <dbReference type="NCBI Taxonomy" id="10195"/>
    <lineage>
        <taxon>Eukaryota</taxon>
        <taxon>Metazoa</taxon>
        <taxon>Spiralia</taxon>
        <taxon>Gnathifera</taxon>
        <taxon>Rotifera</taxon>
        <taxon>Eurotatoria</taxon>
        <taxon>Monogononta</taxon>
        <taxon>Pseudotrocha</taxon>
        <taxon>Ploima</taxon>
        <taxon>Brachionidae</taxon>
        <taxon>Brachionus</taxon>
    </lineage>
</organism>
<dbReference type="Pfam" id="PF08840">
    <property type="entry name" value="BAAT_C"/>
    <property type="match status" value="1"/>
</dbReference>
<protein>
    <recommendedName>
        <fullName evidence="1">BAAT/Acyl-CoA thioester hydrolase C-terminal domain-containing protein</fullName>
    </recommendedName>
</protein>
<name>A0A3M7QG68_BRAPC</name>
<comment type="caution">
    <text evidence="2">The sequence shown here is derived from an EMBL/GenBank/DDBJ whole genome shotgun (WGS) entry which is preliminary data.</text>
</comment>
<dbReference type="OrthoDB" id="2363873at2759"/>
<dbReference type="EMBL" id="REGN01006247">
    <property type="protein sequence ID" value="RNA10279.1"/>
    <property type="molecule type" value="Genomic_DNA"/>
</dbReference>
<dbReference type="SUPFAM" id="SSF53474">
    <property type="entry name" value="alpha/beta-Hydrolases"/>
    <property type="match status" value="1"/>
</dbReference>
<dbReference type="PANTHER" id="PTHR43265:SF1">
    <property type="entry name" value="ESTERASE ESTD"/>
    <property type="match status" value="1"/>
</dbReference>